<organism evidence="5 6">
    <name type="scientific">Ostreococcus lucimarinus (strain CCE9901)</name>
    <dbReference type="NCBI Taxonomy" id="436017"/>
    <lineage>
        <taxon>Eukaryota</taxon>
        <taxon>Viridiplantae</taxon>
        <taxon>Chlorophyta</taxon>
        <taxon>Mamiellophyceae</taxon>
        <taxon>Mamiellales</taxon>
        <taxon>Bathycoccaceae</taxon>
        <taxon>Ostreococcus</taxon>
    </lineage>
</organism>
<dbReference type="PANTHER" id="PTHR22767">
    <property type="entry name" value="N-TERMINAL ACETYLTRANSFERASE-RELATED"/>
    <property type="match status" value="1"/>
</dbReference>
<dbReference type="Pfam" id="PF12569">
    <property type="entry name" value="NatA_aux_su"/>
    <property type="match status" value="1"/>
</dbReference>
<evidence type="ECO:0000256" key="1">
    <source>
        <dbReference type="ARBA" id="ARBA00022737"/>
    </source>
</evidence>
<dbReference type="PIRSF" id="PIRSF000422">
    <property type="entry name" value="N-terminal-AcTrfase-A_aux_su"/>
    <property type="match status" value="1"/>
</dbReference>
<protein>
    <submittedName>
        <fullName evidence="5">Uncharacterized protein</fullName>
    </submittedName>
</protein>
<gene>
    <name evidence="5" type="ORF">OSTLU_48350</name>
</gene>
<accession>A4RS17</accession>
<dbReference type="Pfam" id="PF07719">
    <property type="entry name" value="TPR_2"/>
    <property type="match status" value="1"/>
</dbReference>
<dbReference type="AlphaFoldDB" id="A4RS17"/>
<evidence type="ECO:0000256" key="4">
    <source>
        <dbReference type="SAM" id="MobiDB-lite"/>
    </source>
</evidence>
<evidence type="ECO:0000313" key="5">
    <source>
        <dbReference type="EMBL" id="ABO93954.1"/>
    </source>
</evidence>
<dbReference type="EMBL" id="CP000581">
    <property type="protein sequence ID" value="ABO93954.1"/>
    <property type="molecule type" value="Genomic_DNA"/>
</dbReference>
<dbReference type="GeneID" id="4999941"/>
<reference evidence="5 6" key="1">
    <citation type="journal article" date="2007" name="Proc. Natl. Acad. Sci. U.S.A.">
        <title>The tiny eukaryote Ostreococcus provides genomic insights into the paradox of plankton speciation.</title>
        <authorList>
            <person name="Palenik B."/>
            <person name="Grimwood J."/>
            <person name="Aerts A."/>
            <person name="Rouze P."/>
            <person name="Salamov A."/>
            <person name="Putnam N."/>
            <person name="Dupont C."/>
            <person name="Jorgensen R."/>
            <person name="Derelle E."/>
            <person name="Rombauts S."/>
            <person name="Zhou K."/>
            <person name="Otillar R."/>
            <person name="Merchant S.S."/>
            <person name="Podell S."/>
            <person name="Gaasterland T."/>
            <person name="Napoli C."/>
            <person name="Gendler K."/>
            <person name="Manuell A."/>
            <person name="Tai V."/>
            <person name="Vallon O."/>
            <person name="Piganeau G."/>
            <person name="Jancek S."/>
            <person name="Heijde M."/>
            <person name="Jabbari K."/>
            <person name="Bowler C."/>
            <person name="Lohr M."/>
            <person name="Robbens S."/>
            <person name="Werner G."/>
            <person name="Dubchak I."/>
            <person name="Pazour G.J."/>
            <person name="Ren Q."/>
            <person name="Paulsen I."/>
            <person name="Delwiche C."/>
            <person name="Schmutz J."/>
            <person name="Rokhsar D."/>
            <person name="Van de Peer Y."/>
            <person name="Moreau H."/>
            <person name="Grigoriev I.V."/>
        </authorList>
    </citation>
    <scope>NUCLEOTIDE SEQUENCE [LARGE SCALE GENOMIC DNA]</scope>
    <source>
        <strain evidence="5 6">CCE9901</strain>
    </source>
</reference>
<keyword evidence="6" id="KW-1185">Reference proteome</keyword>
<dbReference type="OMA" id="HTAINYD"/>
<dbReference type="PANTHER" id="PTHR22767:SF2">
    <property type="entry name" value="N(ALPHA)-ACETYLTRANSFERASE 15_16, ISOFORM A"/>
    <property type="match status" value="1"/>
</dbReference>
<dbReference type="SMART" id="SM00028">
    <property type="entry name" value="TPR"/>
    <property type="match status" value="5"/>
</dbReference>
<evidence type="ECO:0000256" key="3">
    <source>
        <dbReference type="PROSITE-ProRule" id="PRU00339"/>
    </source>
</evidence>
<dbReference type="PROSITE" id="PS50005">
    <property type="entry name" value="TPR"/>
    <property type="match status" value="1"/>
</dbReference>
<dbReference type="Proteomes" id="UP000001568">
    <property type="component" value="Chromosome 1"/>
</dbReference>
<dbReference type="HOGENOM" id="CLU_006686_0_0_1"/>
<feature type="repeat" description="TPR" evidence="3">
    <location>
        <begin position="84"/>
        <end position="117"/>
    </location>
</feature>
<dbReference type="GO" id="GO:0005737">
    <property type="term" value="C:cytoplasm"/>
    <property type="evidence" value="ECO:0007669"/>
    <property type="project" value="TreeGrafter"/>
</dbReference>
<evidence type="ECO:0000256" key="2">
    <source>
        <dbReference type="ARBA" id="ARBA00022803"/>
    </source>
</evidence>
<dbReference type="SUPFAM" id="SSF48452">
    <property type="entry name" value="TPR-like"/>
    <property type="match status" value="4"/>
</dbReference>
<evidence type="ECO:0000313" key="6">
    <source>
        <dbReference type="Proteomes" id="UP000001568"/>
    </source>
</evidence>
<dbReference type="RefSeq" id="XP_001415662.1">
    <property type="nucleotide sequence ID" value="XM_001415625.1"/>
</dbReference>
<dbReference type="STRING" id="436017.A4RS17"/>
<feature type="compositionally biased region" description="Basic and acidic residues" evidence="4">
    <location>
        <begin position="669"/>
        <end position="683"/>
    </location>
</feature>
<dbReference type="Gene3D" id="1.25.40.1010">
    <property type="match status" value="1"/>
</dbReference>
<keyword evidence="2 3" id="KW-0802">TPR repeat</keyword>
<proteinExistence type="predicted"/>
<dbReference type="InterPro" id="IPR013105">
    <property type="entry name" value="TPR_2"/>
</dbReference>
<dbReference type="InterPro" id="IPR019734">
    <property type="entry name" value="TPR_rpt"/>
</dbReference>
<dbReference type="InterPro" id="IPR011990">
    <property type="entry name" value="TPR-like_helical_dom_sf"/>
</dbReference>
<dbReference type="InterPro" id="IPR021183">
    <property type="entry name" value="NatA_aux_su"/>
</dbReference>
<sequence length="882" mass="98666">MSHDPHALPNRERALFTAVVDAYETKKYAEGVAAADAILKKFPEHGETLAMKGLIVRSMDEGHERHDEAHALCARGIECHPGSHVCWHVLGLVHRAERNHAESAKCYAQALKIDPENSLVMKDLSLVYAQTRNVKAFVELRWKILSRKRDQRMSYVALACGLHLMGEHENAYEVLDSYEKIRRGANIDHRGAWRDEDPLMKRFDASELALFKAKLKRAAGKEKDALALLERGEETIVDKVAYLTFKGEVQVALGMNAAAEETYWKLLERLPDSYDYHEALRVVKGLPEKVHDGAKEISDDDIAKLKSLYEEIGSKLQYCAAAKRLPLSFTKAGEEFKKLIVTYVEKPLRKGVPSLFEDLRNLYENSAKATLLEDIFTDTVRSLKESGKFLSGGATKSEDEKKECVMYAVNLLAMHYDEMGRRSSDGGAKEFAKAIECIDEAIASNDSCVELYLNKATILEHAGDLQGAANAAETSRKLDLADRYLNSNCVRHMLRAGRYAYAEQLAAMFARDGDQATNSFDMEATWFELEAAKCHIRGKKYGRALKYYHAVLTHFDQFIEDEFDFHGYCLRRTSISAYLDLLRAEDRMFARPEFREAARGAITLYVNLFDEPPAKKVADLEAKLAAMSSDDAAKFREHMRVEREREEAAEKARLEALEEQKKIAAAQESKNKSPKDTPQKVDPDPVGEALENTNQPLEQAMKFVEPLLKHAADYEETQLLAFEVFIRQGKPILALKTVNEALKIAPSSFRAKRNIVRLARSVEKMDESNAMKKILTMQVGKLMGDKTASEFAASMSFEEASHPVDIAAVAFAKREVGDDSALVEGAKATKMGAEFSLDDYLNALDTYADASEAAAEALTKTCAQAFPYATCFGGAKCTAREN</sequence>
<dbReference type="eggNOG" id="KOG1156">
    <property type="taxonomic scope" value="Eukaryota"/>
</dbReference>
<dbReference type="OrthoDB" id="10263032at2759"/>
<dbReference type="Gene3D" id="1.25.40.1040">
    <property type="match status" value="1"/>
</dbReference>
<name>A4RS17_OSTLU</name>
<keyword evidence="1" id="KW-0677">Repeat</keyword>
<feature type="region of interest" description="Disordered" evidence="4">
    <location>
        <begin position="664"/>
        <end position="690"/>
    </location>
</feature>
<dbReference type="Gramene" id="ABO93954">
    <property type="protein sequence ID" value="ABO93954"/>
    <property type="gene ID" value="OSTLU_48350"/>
</dbReference>
<dbReference type="KEGG" id="olu:OSTLU_48350"/>